<keyword evidence="8" id="KW-0626">Porin</keyword>
<proteinExistence type="predicted"/>
<sequence>MTKAVHRKHATAIAIAIALAAISGAGAAQAQSQLTVYGLIDAALAHVDNTDAAGHSVTKMPSLSGSLPSRLGFRATEDLGGGLAAIFTLESGFNPDAGTLGQGGRIFGRQAWVGLHGAWGTLQLGRILNMTYLATAKSDVLGPNLFSINSIDLYLPNARSDNAIGYLGAFDRWSFGATWSFGRDGSAAGGPSATGCAGEVPGNAKACRQYTALLGYDAQTYGITATYDKLYGNTGAAGGLTSSADFDRRVTVNGYAMIGATKVGAGVIDRKTLAAPGVVESDLYYLGASVPVAAALTLDAQIARKDVKHSPDDTNMAVARLTYALSRRSAVYAGIGRMDNHGAAAVALDAGGTVAAGKAQSGLMAGLRHAF</sequence>
<evidence type="ECO:0000256" key="9">
    <source>
        <dbReference type="ARBA" id="ARBA00023136"/>
    </source>
</evidence>
<dbReference type="InterPro" id="IPR050298">
    <property type="entry name" value="Gram-neg_bact_OMP"/>
</dbReference>
<dbReference type="Gene3D" id="2.40.160.10">
    <property type="entry name" value="Porin"/>
    <property type="match status" value="1"/>
</dbReference>
<evidence type="ECO:0000313" key="14">
    <source>
        <dbReference type="Proteomes" id="UP000716322"/>
    </source>
</evidence>
<keyword evidence="4" id="KW-1134">Transmembrane beta strand</keyword>
<dbReference type="PANTHER" id="PTHR34501">
    <property type="entry name" value="PROTEIN YDDL-RELATED"/>
    <property type="match status" value="1"/>
</dbReference>
<keyword evidence="5" id="KW-0812">Transmembrane</keyword>
<feature type="signal peptide" evidence="11">
    <location>
        <begin position="1"/>
        <end position="30"/>
    </location>
</feature>
<feature type="chain" id="PRO_5045145946" evidence="11">
    <location>
        <begin position="31"/>
        <end position="371"/>
    </location>
</feature>
<keyword evidence="9" id="KW-0472">Membrane</keyword>
<dbReference type="InterPro" id="IPR033900">
    <property type="entry name" value="Gram_neg_porin_domain"/>
</dbReference>
<comment type="subunit">
    <text evidence="2">Homotrimer.</text>
</comment>
<evidence type="ECO:0000313" key="13">
    <source>
        <dbReference type="EMBL" id="NIA56953.1"/>
    </source>
</evidence>
<evidence type="ECO:0000256" key="1">
    <source>
        <dbReference type="ARBA" id="ARBA00004571"/>
    </source>
</evidence>
<comment type="subcellular location">
    <subcellularLocation>
        <location evidence="1">Cell outer membrane</location>
        <topology evidence="1">Multi-pass membrane protein</topology>
    </subcellularLocation>
</comment>
<dbReference type="SUPFAM" id="SSF56935">
    <property type="entry name" value="Porins"/>
    <property type="match status" value="1"/>
</dbReference>
<evidence type="ECO:0000256" key="10">
    <source>
        <dbReference type="ARBA" id="ARBA00023237"/>
    </source>
</evidence>
<keyword evidence="14" id="KW-1185">Reference proteome</keyword>
<evidence type="ECO:0000256" key="7">
    <source>
        <dbReference type="ARBA" id="ARBA00023065"/>
    </source>
</evidence>
<comment type="caution">
    <text evidence="13">The sequence shown here is derived from an EMBL/GenBank/DDBJ whole genome shotgun (WGS) entry which is preliminary data.</text>
</comment>
<reference evidence="13 14" key="1">
    <citation type="submission" date="2020-03" db="EMBL/GenBank/DDBJ databases">
        <title>Genome sequence of strain Massilia sp. TW-1.</title>
        <authorList>
            <person name="Chaudhary D.K."/>
        </authorList>
    </citation>
    <scope>NUCLEOTIDE SEQUENCE [LARGE SCALE GENOMIC DNA]</scope>
    <source>
        <strain evidence="13 14">TW-1</strain>
    </source>
</reference>
<dbReference type="RefSeq" id="WP_166863065.1">
    <property type="nucleotide sequence ID" value="NZ_JAAQOM010000018.1"/>
</dbReference>
<dbReference type="EMBL" id="JAAQOM010000018">
    <property type="protein sequence ID" value="NIA56953.1"/>
    <property type="molecule type" value="Genomic_DNA"/>
</dbReference>
<dbReference type="PANTHER" id="PTHR34501:SF9">
    <property type="entry name" value="MAJOR OUTER MEMBRANE PROTEIN P.IA"/>
    <property type="match status" value="1"/>
</dbReference>
<organism evidence="13 14">
    <name type="scientific">Telluria antibiotica</name>
    <dbReference type="NCBI Taxonomy" id="2717319"/>
    <lineage>
        <taxon>Bacteria</taxon>
        <taxon>Pseudomonadati</taxon>
        <taxon>Pseudomonadota</taxon>
        <taxon>Betaproteobacteria</taxon>
        <taxon>Burkholderiales</taxon>
        <taxon>Oxalobacteraceae</taxon>
        <taxon>Telluria group</taxon>
        <taxon>Telluria</taxon>
    </lineage>
</organism>
<keyword evidence="6 11" id="KW-0732">Signal</keyword>
<evidence type="ECO:0000256" key="3">
    <source>
        <dbReference type="ARBA" id="ARBA00022448"/>
    </source>
</evidence>
<protein>
    <submittedName>
        <fullName evidence="13">Porin</fullName>
    </submittedName>
</protein>
<dbReference type="Proteomes" id="UP000716322">
    <property type="component" value="Unassembled WGS sequence"/>
</dbReference>
<dbReference type="CDD" id="cd00342">
    <property type="entry name" value="gram_neg_porins"/>
    <property type="match status" value="1"/>
</dbReference>
<evidence type="ECO:0000256" key="2">
    <source>
        <dbReference type="ARBA" id="ARBA00011233"/>
    </source>
</evidence>
<keyword evidence="7" id="KW-0406">Ion transport</keyword>
<evidence type="ECO:0000256" key="8">
    <source>
        <dbReference type="ARBA" id="ARBA00023114"/>
    </source>
</evidence>
<keyword evidence="10" id="KW-0998">Cell outer membrane</keyword>
<name>A0ABX0PKP3_9BURK</name>
<feature type="domain" description="Porin" evidence="12">
    <location>
        <begin position="18"/>
        <end position="342"/>
    </location>
</feature>
<dbReference type="InterPro" id="IPR023614">
    <property type="entry name" value="Porin_dom_sf"/>
</dbReference>
<evidence type="ECO:0000256" key="4">
    <source>
        <dbReference type="ARBA" id="ARBA00022452"/>
    </source>
</evidence>
<evidence type="ECO:0000256" key="11">
    <source>
        <dbReference type="SAM" id="SignalP"/>
    </source>
</evidence>
<evidence type="ECO:0000256" key="5">
    <source>
        <dbReference type="ARBA" id="ARBA00022692"/>
    </source>
</evidence>
<keyword evidence="3" id="KW-0813">Transport</keyword>
<gene>
    <name evidence="13" type="ORF">HAV22_25340</name>
</gene>
<dbReference type="Pfam" id="PF13609">
    <property type="entry name" value="Porin_4"/>
    <property type="match status" value="1"/>
</dbReference>
<accession>A0ABX0PKP3</accession>
<evidence type="ECO:0000256" key="6">
    <source>
        <dbReference type="ARBA" id="ARBA00022729"/>
    </source>
</evidence>
<evidence type="ECO:0000259" key="12">
    <source>
        <dbReference type="Pfam" id="PF13609"/>
    </source>
</evidence>